<dbReference type="InterPro" id="IPR045093">
    <property type="entry name" value="Cullin"/>
</dbReference>
<dbReference type="PANTHER" id="PTHR11932">
    <property type="entry name" value="CULLIN"/>
    <property type="match status" value="1"/>
</dbReference>
<feature type="domain" description="Cullin N-terminal" evidence="2">
    <location>
        <begin position="19"/>
        <end position="260"/>
    </location>
</feature>
<proteinExistence type="inferred from homology"/>
<dbReference type="Proteomes" id="UP000316621">
    <property type="component" value="Chromosome 2"/>
</dbReference>
<name>A0A4Y7IN08_PAPSO</name>
<dbReference type="Pfam" id="PF00888">
    <property type="entry name" value="Cullin"/>
    <property type="match status" value="1"/>
</dbReference>
<evidence type="ECO:0000313" key="4">
    <source>
        <dbReference type="Proteomes" id="UP000316621"/>
    </source>
</evidence>
<dbReference type="InterPro" id="IPR016159">
    <property type="entry name" value="Cullin_repeat-like_dom_sf"/>
</dbReference>
<evidence type="ECO:0000313" key="3">
    <source>
        <dbReference type="EMBL" id="RZC48869.1"/>
    </source>
</evidence>
<organism evidence="3 4">
    <name type="scientific">Papaver somniferum</name>
    <name type="common">Opium poppy</name>
    <dbReference type="NCBI Taxonomy" id="3469"/>
    <lineage>
        <taxon>Eukaryota</taxon>
        <taxon>Viridiplantae</taxon>
        <taxon>Streptophyta</taxon>
        <taxon>Embryophyta</taxon>
        <taxon>Tracheophyta</taxon>
        <taxon>Spermatophyta</taxon>
        <taxon>Magnoliopsida</taxon>
        <taxon>Ranunculales</taxon>
        <taxon>Papaveraceae</taxon>
        <taxon>Papaveroideae</taxon>
        <taxon>Papaver</taxon>
    </lineage>
</organism>
<comment type="similarity">
    <text evidence="1">Belongs to the cullin family.</text>
</comment>
<dbReference type="Gene3D" id="1.20.1310.10">
    <property type="entry name" value="Cullin Repeats"/>
    <property type="match status" value="2"/>
</dbReference>
<reference evidence="3 4" key="1">
    <citation type="journal article" date="2018" name="Science">
        <title>The opium poppy genome and morphinan production.</title>
        <authorList>
            <person name="Guo L."/>
            <person name="Winzer T."/>
            <person name="Yang X."/>
            <person name="Li Y."/>
            <person name="Ning Z."/>
            <person name="He Z."/>
            <person name="Teodor R."/>
            <person name="Lu Y."/>
            <person name="Bowser T.A."/>
            <person name="Graham I.A."/>
            <person name="Ye K."/>
        </authorList>
    </citation>
    <scope>NUCLEOTIDE SEQUENCE [LARGE SCALE GENOMIC DNA]</scope>
    <source>
        <strain evidence="4">cv. HN1</strain>
        <tissue evidence="3">Leaves</tissue>
    </source>
</reference>
<dbReference type="InterPro" id="IPR001373">
    <property type="entry name" value="Cullin_N"/>
</dbReference>
<gene>
    <name evidence="3" type="ORF">C5167_017297</name>
</gene>
<dbReference type="SUPFAM" id="SSF74788">
    <property type="entry name" value="Cullin repeat-like"/>
    <property type="match status" value="1"/>
</dbReference>
<evidence type="ECO:0000256" key="1">
    <source>
        <dbReference type="ARBA" id="ARBA00006019"/>
    </source>
</evidence>
<sequence>MGKLGQNRVGTKMEIEEGWEIVEKEISKLINLLEGVPDESPRYDLIYSAIYNMCQGKLVDDNNPYDAYKELYTRYKGVYNKYLNSKVLPSILNKHDDDDVFMLQELVKRWATHKVMVTKLVRYFNYMDRHYTSLIGLPSLKDVGFDCFRKIVYEKMKVNVKDVVIALVNIEREGNEIDWRLVKDVVDIFVEIGNGKLDCYVNDLETAVLTDLVDYYTGKGFDEITPIECLQMEKDRVSHYLHPSSKEKLFPKEAQVLPERTEHGHRKKIRFSQWVHEKNMLLSQQGHDKIM</sequence>
<dbReference type="GO" id="GO:0006511">
    <property type="term" value="P:ubiquitin-dependent protein catabolic process"/>
    <property type="evidence" value="ECO:0007669"/>
    <property type="project" value="InterPro"/>
</dbReference>
<dbReference type="GO" id="GO:0031625">
    <property type="term" value="F:ubiquitin protein ligase binding"/>
    <property type="evidence" value="ECO:0007669"/>
    <property type="project" value="InterPro"/>
</dbReference>
<dbReference type="OMA" id="DWCLNQE"/>
<dbReference type="Gramene" id="RZC48869">
    <property type="protein sequence ID" value="RZC48869"/>
    <property type="gene ID" value="C5167_017297"/>
</dbReference>
<protein>
    <recommendedName>
        <fullName evidence="2">Cullin N-terminal domain-containing protein</fullName>
    </recommendedName>
</protein>
<evidence type="ECO:0000259" key="2">
    <source>
        <dbReference type="Pfam" id="PF00888"/>
    </source>
</evidence>
<keyword evidence="4" id="KW-1185">Reference proteome</keyword>
<dbReference type="AlphaFoldDB" id="A0A4Y7IN08"/>
<dbReference type="STRING" id="3469.A0A4Y7IN08"/>
<accession>A0A4Y7IN08</accession>
<dbReference type="EMBL" id="CM010716">
    <property type="protein sequence ID" value="RZC48869.1"/>
    <property type="molecule type" value="Genomic_DNA"/>
</dbReference>